<keyword evidence="3" id="KW-1185">Reference proteome</keyword>
<dbReference type="PANTHER" id="PTHR12631:SF10">
    <property type="entry name" value="BETA-XYLOSIDASE-LIKE PROTEIN-RELATED"/>
    <property type="match status" value="1"/>
</dbReference>
<dbReference type="InterPro" id="IPR017853">
    <property type="entry name" value="GH"/>
</dbReference>
<dbReference type="Proteomes" id="UP001304300">
    <property type="component" value="Chromosome"/>
</dbReference>
<dbReference type="Pfam" id="PF06452">
    <property type="entry name" value="CBM9_1"/>
    <property type="match status" value="1"/>
</dbReference>
<accession>A0AAQ3QXG7</accession>
<dbReference type="InterPro" id="IPR010502">
    <property type="entry name" value="Carb-bd_dom_fam9"/>
</dbReference>
<dbReference type="SUPFAM" id="SSF51445">
    <property type="entry name" value="(Trans)glycosidases"/>
    <property type="match status" value="1"/>
</dbReference>
<proteinExistence type="predicted"/>
<dbReference type="Gene3D" id="3.20.20.80">
    <property type="entry name" value="Glycosidases"/>
    <property type="match status" value="1"/>
</dbReference>
<evidence type="ECO:0000313" key="2">
    <source>
        <dbReference type="EMBL" id="WOO43668.1"/>
    </source>
</evidence>
<dbReference type="GO" id="GO:0030246">
    <property type="term" value="F:carbohydrate binding"/>
    <property type="evidence" value="ECO:0007669"/>
    <property type="project" value="InterPro"/>
</dbReference>
<gene>
    <name evidence="2" type="ORF">RZN69_11260</name>
</gene>
<dbReference type="GO" id="GO:0016052">
    <property type="term" value="P:carbohydrate catabolic process"/>
    <property type="evidence" value="ECO:0007669"/>
    <property type="project" value="InterPro"/>
</dbReference>
<dbReference type="EMBL" id="CP136920">
    <property type="protein sequence ID" value="WOO43668.1"/>
    <property type="molecule type" value="Genomic_DNA"/>
</dbReference>
<dbReference type="KEGG" id="puo:RZN69_11260"/>
<dbReference type="PANTHER" id="PTHR12631">
    <property type="entry name" value="ALPHA-L-IDURONIDASE"/>
    <property type="match status" value="1"/>
</dbReference>
<dbReference type="Gene3D" id="2.60.120.260">
    <property type="entry name" value="Galactose-binding domain-like"/>
    <property type="match status" value="1"/>
</dbReference>
<name>A0AAQ3QXG7_9BACT</name>
<dbReference type="InterPro" id="IPR051923">
    <property type="entry name" value="Glycosyl_Hydrolase_39"/>
</dbReference>
<dbReference type="SUPFAM" id="SSF49344">
    <property type="entry name" value="CBD9-like"/>
    <property type="match status" value="1"/>
</dbReference>
<evidence type="ECO:0000259" key="1">
    <source>
        <dbReference type="Pfam" id="PF06452"/>
    </source>
</evidence>
<dbReference type="AlphaFoldDB" id="A0AAQ3QXG7"/>
<evidence type="ECO:0000313" key="3">
    <source>
        <dbReference type="Proteomes" id="UP001304300"/>
    </source>
</evidence>
<dbReference type="GO" id="GO:0004553">
    <property type="term" value="F:hydrolase activity, hydrolyzing O-glycosyl compounds"/>
    <property type="evidence" value="ECO:0007669"/>
    <property type="project" value="InterPro"/>
</dbReference>
<organism evidence="2 3">
    <name type="scientific">Rubellicoccus peritrichatus</name>
    <dbReference type="NCBI Taxonomy" id="3080537"/>
    <lineage>
        <taxon>Bacteria</taxon>
        <taxon>Pseudomonadati</taxon>
        <taxon>Verrucomicrobiota</taxon>
        <taxon>Opitutia</taxon>
        <taxon>Puniceicoccales</taxon>
        <taxon>Cerasicoccaceae</taxon>
        <taxon>Rubellicoccus</taxon>
    </lineage>
</organism>
<dbReference type="Gene3D" id="2.60.40.1190">
    <property type="match status" value="1"/>
</dbReference>
<dbReference type="RefSeq" id="WP_317836254.1">
    <property type="nucleotide sequence ID" value="NZ_CP136920.1"/>
</dbReference>
<protein>
    <recommendedName>
        <fullName evidence="1">Carbohydrate-binding domain-containing protein</fullName>
    </recommendedName>
</protein>
<feature type="domain" description="Carbohydrate-binding" evidence="1">
    <location>
        <begin position="897"/>
        <end position="1032"/>
    </location>
</feature>
<reference evidence="2 3" key="1">
    <citation type="submission" date="2023-10" db="EMBL/GenBank/DDBJ databases">
        <title>Rubellicoccus peritrichatus gen. nov., sp. nov., isolated from an algae of coral reef tank.</title>
        <authorList>
            <person name="Luo J."/>
        </authorList>
    </citation>
    <scope>NUCLEOTIDE SEQUENCE [LARGE SCALE GENOMIC DNA]</scope>
    <source>
        <strain evidence="2 3">CR14</strain>
    </source>
</reference>
<sequence length="1039" mass="116406">MNVLKRLTILFSVISVLQWSALCSYGEEASVMREPDRNLLEGYSTGFEGGIAGWQMYILPHYPPIRVSPEYTSIAPGDGDYSLRIPVGMGLNSMPVRESIGEEELTVSLLVKSDRPAKLVIRLGQGPSSLQAKSVQVGTEWQRISATFDVSDTKVGNFIFLENRGDVNGNGPEILVDAIALNVGKDDSYHTKPYELVLTDDAEGHVEAKLILFENEKPGDWQWGVEYVLPEATSIASGLADWKKQKEGVFTAQFPVPPARGLYRVSVIPEDNKNLSPSQELLVARTSFEDLPAASKQELPLEIGVHALHSWNLGENHAVRDLHPDWRNVLDDIRSLGINWMRFHGGRNDPVKMAFMFPESMDSPPRLAHEFLQPYLDAGFDLLGVIDVGYERMSMPSPPYEFYETKGEWMKDKLPTDITVWEDYVEQAVLAYADIFSAWEIMNEPNGRMEAEDYSPLMESAYGIAKELSPDMPVLGVCSTADFNSSLGGFVRECLEMGAGESFDAISFHPYVFTGLPEESFTHMENTERLLQEYGLGDKPMWISEVGWPTKPAYTSHIWRSKNSKAISSNLAAAYTVRNLLNSTRIGVTHYFIYDGMSPVFAFRGSGGYSFYEYDGVPSPIYFSVGAFSRIMQGAQYAEALEYRNGGVNIYLYTQGNGDVLATTWINERIEPIPLVMKLKKSPDSIWNGIGQKLDAPKENVRVGALPTYMLWENSSLEEVRVALSSAQWEAMPEFSVRVAPSLEQGDRFAVIADNPTAGLRVVRWTDSNGESRETKVPSGEVVEVVLGEYQKHDDSSRLKGSWRTTVTDISEVDMSNRFANLSIKDKGDYKPDGLVDQWHEQESFIIQDDDSVTYGSLPKEELKQRPIRFWLEARDKGIVIAFSVPKQDQGFSQFKLGSNQFNMDSVELFLRTQQDGLDWVAEGYQQGDIKLCFAQDSRDPERKSIRVDNGRKFIDVDLVRFAFSPLSDGLGYSGEIYIPWNALTEMNNGIPEMLGFDISFNLTGSDNRRAAQITWSGTGDNWKNLSQAGVLRTSYPGQ</sequence>